<reference evidence="3" key="3">
    <citation type="journal article" date="2019" name="Int. J. Syst. Evol. Microbiol.">
        <title>Natronolimnobius sulfurireducens sp. nov. and Halalkaliarchaeum desulfuricum gen. nov., sp. nov., the first sulfur-respiring alkaliphilic haloarchaea from hypersaline alkaline lakes.</title>
        <authorList>
            <person name="Sorokin D.Y."/>
            <person name="Yakimov M."/>
            <person name="Messina E."/>
            <person name="Merkel A.Y."/>
            <person name="Bale N.J."/>
            <person name="Sinninghe Damste J.S."/>
        </authorList>
    </citation>
    <scope>NUCLEOTIDE SEQUENCE</scope>
    <source>
        <strain evidence="3">AArc-Mg</strain>
        <strain evidence="2">AArc1</strain>
    </source>
</reference>
<keyword evidence="4" id="KW-1185">Reference proteome</keyword>
<keyword evidence="1" id="KW-1133">Transmembrane helix</keyword>
<reference evidence="4" key="2">
    <citation type="submission" date="2018-02" db="EMBL/GenBank/DDBJ databases">
        <title>Phenotypic and genomic properties of facultatively anaerobic sulfur-reducing natronoarchaea from hypersaline soda lakes.</title>
        <authorList>
            <person name="Sorokin D.Y."/>
            <person name="Kublanov I.V."/>
            <person name="Roman P."/>
            <person name="Sinninghe Damste J.S."/>
            <person name="Golyshin P.N."/>
            <person name="Rojo D."/>
            <person name="Ciordia S."/>
            <person name="Mena M.D.C."/>
            <person name="Ferrer M."/>
            <person name="Messina E."/>
            <person name="Smedile F."/>
            <person name="La Spada G."/>
            <person name="La Cono V."/>
            <person name="Yakimov M.M."/>
        </authorList>
    </citation>
    <scope>NUCLEOTIDE SEQUENCE [LARGE SCALE GENOMIC DNA]</scope>
    <source>
        <strain evidence="4">AArc-Mg</strain>
    </source>
</reference>
<sequence length="54" mass="5836">MRLSPDGTCMAVDLNEFTHPAWKAAVGTVVGYGLILVVLTLAMFALPWLIFATL</sequence>
<name>A0A346PNS3_9EURY</name>
<keyword evidence="1" id="KW-0812">Transmembrane</keyword>
<accession>A0A346PGY9</accession>
<evidence type="ECO:0000313" key="5">
    <source>
        <dbReference type="Proteomes" id="UP000258707"/>
    </source>
</evidence>
<reference evidence="5" key="1">
    <citation type="submission" date="2017-10" db="EMBL/GenBank/DDBJ databases">
        <title>Phenotypic and genomic properties of facultatively anaerobic sulfur-reducing natronoarchaea from hypersaline soda lakes.</title>
        <authorList>
            <person name="Sorokin D.Y."/>
            <person name="Kublanov I.V."/>
            <person name="Roman P."/>
            <person name="Sinninghe Damste J.S."/>
            <person name="Golyshin P.N."/>
            <person name="Rojo D."/>
            <person name="Ciordia S."/>
            <person name="Mena Md.C."/>
            <person name="Ferrer M."/>
            <person name="Messina E."/>
            <person name="Smedile F."/>
            <person name="La Spada G."/>
            <person name="La Cono V."/>
            <person name="Yakimov M.M."/>
        </authorList>
    </citation>
    <scope>NUCLEOTIDE SEQUENCE [LARGE SCALE GENOMIC DNA]</scope>
    <source>
        <strain evidence="5">AArc1</strain>
    </source>
</reference>
<keyword evidence="1" id="KW-0472">Membrane</keyword>
<accession>A0A346PNS3</accession>
<protein>
    <submittedName>
        <fullName evidence="3">Uncharacterized protein</fullName>
    </submittedName>
</protein>
<dbReference type="EMBL" id="CP027033">
    <property type="protein sequence ID" value="AXR81168.1"/>
    <property type="molecule type" value="Genomic_DNA"/>
</dbReference>
<dbReference type="KEGG" id="nan:AArc1_2469"/>
<gene>
    <name evidence="2" type="ORF">AArc1_2469</name>
    <name evidence="3" type="ORF">AArcMg_1152</name>
</gene>
<dbReference type="Proteomes" id="UP000258707">
    <property type="component" value="Chromosome"/>
</dbReference>
<proteinExistence type="predicted"/>
<evidence type="ECO:0000313" key="3">
    <source>
        <dbReference type="EMBL" id="AXR81168.1"/>
    </source>
</evidence>
<dbReference type="EMBL" id="CP024047">
    <property type="protein sequence ID" value="AXR78784.1"/>
    <property type="molecule type" value="Genomic_DNA"/>
</dbReference>
<evidence type="ECO:0000313" key="2">
    <source>
        <dbReference type="EMBL" id="AXR78784.1"/>
    </source>
</evidence>
<dbReference type="AlphaFoldDB" id="A0A346PNS3"/>
<organism evidence="3 4">
    <name type="scientific">Natrarchaeobaculum sulfurireducens</name>
    <dbReference type="NCBI Taxonomy" id="2044521"/>
    <lineage>
        <taxon>Archaea</taxon>
        <taxon>Methanobacteriati</taxon>
        <taxon>Methanobacteriota</taxon>
        <taxon>Stenosarchaea group</taxon>
        <taxon>Halobacteria</taxon>
        <taxon>Halobacteriales</taxon>
        <taxon>Natrialbaceae</taxon>
        <taxon>Natrarchaeobaculum</taxon>
    </lineage>
</organism>
<dbReference type="Proteomes" id="UP000258613">
    <property type="component" value="Chromosome"/>
</dbReference>
<evidence type="ECO:0000256" key="1">
    <source>
        <dbReference type="SAM" id="Phobius"/>
    </source>
</evidence>
<dbReference type="KEGG" id="nag:AArcMg_1152"/>
<feature type="transmembrane region" description="Helical" evidence="1">
    <location>
        <begin position="29"/>
        <end position="51"/>
    </location>
</feature>
<evidence type="ECO:0000313" key="4">
    <source>
        <dbReference type="Proteomes" id="UP000258613"/>
    </source>
</evidence>